<evidence type="ECO:0000256" key="1">
    <source>
        <dbReference type="ARBA" id="ARBA00022737"/>
    </source>
</evidence>
<dbReference type="FunFam" id="2.30.30.40:FF:000062">
    <property type="entry name" value="caskin-2 isoform X1"/>
    <property type="match status" value="1"/>
</dbReference>
<dbReference type="InterPro" id="IPR035498">
    <property type="entry name" value="Caskin1/2_SAM_2"/>
</dbReference>
<protein>
    <recommendedName>
        <fullName evidence="5">SAM domain-containing protein</fullName>
    </recommendedName>
</protein>
<feature type="repeat" description="ANK" evidence="3">
    <location>
        <begin position="62"/>
        <end position="94"/>
    </location>
</feature>
<feature type="repeat" description="ANK" evidence="3">
    <location>
        <begin position="29"/>
        <end position="61"/>
    </location>
</feature>
<evidence type="ECO:0000256" key="2">
    <source>
        <dbReference type="ARBA" id="ARBA00023043"/>
    </source>
</evidence>
<feature type="compositionally biased region" description="Polar residues" evidence="4">
    <location>
        <begin position="343"/>
        <end position="353"/>
    </location>
</feature>
<name>A0AAD6AE05_9TELE</name>
<gene>
    <name evidence="6" type="ORF">JOQ06_015392</name>
</gene>
<dbReference type="PROSITE" id="PS50105">
    <property type="entry name" value="SAM_DOMAIN"/>
    <property type="match status" value="1"/>
</dbReference>
<feature type="compositionally biased region" description="Low complexity" evidence="4">
    <location>
        <begin position="371"/>
        <end position="400"/>
    </location>
</feature>
<comment type="caution">
    <text evidence="6">The sequence shown here is derived from an EMBL/GenBank/DDBJ whole genome shotgun (WGS) entry which is preliminary data.</text>
</comment>
<dbReference type="Pfam" id="PF16600">
    <property type="entry name" value="Caskin1-CID"/>
    <property type="match status" value="1"/>
</dbReference>
<keyword evidence="2 3" id="KW-0040">ANK repeat</keyword>
<keyword evidence="1" id="KW-0677">Repeat</keyword>
<dbReference type="Pfam" id="PF12796">
    <property type="entry name" value="Ank_2"/>
    <property type="match status" value="2"/>
</dbReference>
<feature type="non-terminal residue" evidence="6">
    <location>
        <position position="1"/>
    </location>
</feature>
<dbReference type="SMART" id="SM00248">
    <property type="entry name" value="ANK"/>
    <property type="match status" value="6"/>
</dbReference>
<dbReference type="Pfam" id="PF00023">
    <property type="entry name" value="Ank"/>
    <property type="match status" value="1"/>
</dbReference>
<dbReference type="FunFam" id="1.25.40.20:FF:000042">
    <property type="entry name" value="caskin-2 isoform X2"/>
    <property type="match status" value="1"/>
</dbReference>
<feature type="compositionally biased region" description="Polar residues" evidence="4">
    <location>
        <begin position="604"/>
        <end position="626"/>
    </location>
</feature>
<reference evidence="6" key="1">
    <citation type="submission" date="2022-11" db="EMBL/GenBank/DDBJ databases">
        <title>Chromosome-level genome of Pogonophryne albipinna.</title>
        <authorList>
            <person name="Jo E."/>
        </authorList>
    </citation>
    <scope>NUCLEOTIDE SEQUENCE</scope>
    <source>
        <strain evidence="6">SGF0006</strain>
        <tissue evidence="6">Muscle</tissue>
    </source>
</reference>
<evidence type="ECO:0000313" key="6">
    <source>
        <dbReference type="EMBL" id="KAJ4923042.1"/>
    </source>
</evidence>
<accession>A0AAD6AE05</accession>
<evidence type="ECO:0000259" key="5">
    <source>
        <dbReference type="PROSITE" id="PS50105"/>
    </source>
</evidence>
<proteinExistence type="predicted"/>
<dbReference type="EMBL" id="JAPTMU010000047">
    <property type="protein sequence ID" value="KAJ4923042.1"/>
    <property type="molecule type" value="Genomic_DNA"/>
</dbReference>
<dbReference type="InterPro" id="IPR036028">
    <property type="entry name" value="SH3-like_dom_sf"/>
</dbReference>
<feature type="repeat" description="ANK" evidence="3">
    <location>
        <begin position="95"/>
        <end position="127"/>
    </location>
</feature>
<feature type="region of interest" description="Disordered" evidence="4">
    <location>
        <begin position="422"/>
        <end position="470"/>
    </location>
</feature>
<dbReference type="PANTHER" id="PTHR24174:SF11">
    <property type="entry name" value="CASKIN-1"/>
    <property type="match status" value="1"/>
</dbReference>
<dbReference type="Gene3D" id="2.30.30.40">
    <property type="entry name" value="SH3 Domains"/>
    <property type="match status" value="1"/>
</dbReference>
<feature type="repeat" description="ANK" evidence="3">
    <location>
        <begin position="201"/>
        <end position="233"/>
    </location>
</feature>
<evidence type="ECO:0000256" key="3">
    <source>
        <dbReference type="PROSITE-ProRule" id="PRU00023"/>
    </source>
</evidence>
<evidence type="ECO:0000256" key="4">
    <source>
        <dbReference type="SAM" id="MobiDB-lite"/>
    </source>
</evidence>
<dbReference type="InterPro" id="IPR033635">
    <property type="entry name" value="ANKS1/Caskin"/>
</dbReference>
<feature type="region of interest" description="Disordered" evidence="4">
    <location>
        <begin position="339"/>
        <end position="400"/>
    </location>
</feature>
<organism evidence="6 7">
    <name type="scientific">Pogonophryne albipinna</name>
    <dbReference type="NCBI Taxonomy" id="1090488"/>
    <lineage>
        <taxon>Eukaryota</taxon>
        <taxon>Metazoa</taxon>
        <taxon>Chordata</taxon>
        <taxon>Craniata</taxon>
        <taxon>Vertebrata</taxon>
        <taxon>Euteleostomi</taxon>
        <taxon>Actinopterygii</taxon>
        <taxon>Neopterygii</taxon>
        <taxon>Teleostei</taxon>
        <taxon>Neoteleostei</taxon>
        <taxon>Acanthomorphata</taxon>
        <taxon>Eupercaria</taxon>
        <taxon>Perciformes</taxon>
        <taxon>Notothenioidei</taxon>
        <taxon>Pogonophryne</taxon>
    </lineage>
</organism>
<dbReference type="InterPro" id="IPR032232">
    <property type="entry name" value="Caskin1-CID"/>
</dbReference>
<feature type="compositionally biased region" description="Basic and acidic residues" evidence="4">
    <location>
        <begin position="459"/>
        <end position="470"/>
    </location>
</feature>
<dbReference type="AlphaFoldDB" id="A0AAD6AE05"/>
<dbReference type="InterPro" id="IPR013761">
    <property type="entry name" value="SAM/pointed_sf"/>
</dbReference>
<dbReference type="CDD" id="cd09498">
    <property type="entry name" value="SAM_caskin1_2_repeat2"/>
    <property type="match status" value="1"/>
</dbReference>
<keyword evidence="7" id="KW-1185">Reference proteome</keyword>
<dbReference type="FunFam" id="1.25.40.20:FF:000225">
    <property type="entry name" value="caskin-1 isoform X1"/>
    <property type="match status" value="1"/>
</dbReference>
<dbReference type="PANTHER" id="PTHR24174">
    <property type="entry name" value="ANKYRIN REPEAT AND STERILE ALPHA MOTIF DOMAIN-CONTAINING PROTEIN 1"/>
    <property type="match status" value="1"/>
</dbReference>
<dbReference type="InterPro" id="IPR001660">
    <property type="entry name" value="SAM"/>
</dbReference>
<dbReference type="InterPro" id="IPR036770">
    <property type="entry name" value="Ankyrin_rpt-contain_sf"/>
</dbReference>
<feature type="region of interest" description="Disordered" evidence="4">
    <location>
        <begin position="569"/>
        <end position="715"/>
    </location>
</feature>
<sequence length="796" mass="85784">MEVIRRRVEEHRELLGSAKKVNVNFQDTDGFSPLHHASLNGNLELITLLLESQAAVDIRDQKGMRPLHYAAWQGKAEPMKMLLKSGSSVNSQSDEGEIPLHLAAQHGHYDVSEMLLQHQSNPCIVDNAGKTPLDLACEFGRVGVVQLLLSSNMCAALLEPKKGDTTDPNGTSPLHLAAKNGHIDIIRLLIQAGIDINRQTKAGTALHEASLCGKTEAVRLLLESGINAAVRNTFSQTALDIVYQFTATQASREIKQLLRDASAALQVRALKDYCNNYDLTSLNIKVLEQHPDGRWKGCIHDNRTGNDRVGYFPSTMVEVISKRTVSLCRGSDVFNCCRGSEVSPHSSPTTSCGPQGGSNEEIWVLRKPTAGGDRSSLGSSGSVTSVRSSGSGQSAGSVHVMHAQSEGVKLLATVLSQSAKAKEHLMEQSKSVDQPAASSRTPSQSGCPLHEAPPYDATATRKGEGPGEGKSSEAVVQWLCDFQLQVYAPNFLSAGYDLPTISRMTPEANLGEWLSAIGLSQYHQVLVQNGYENIEFITDITWEDLQEIGIIKLGHQKKLMLAVKRLAEMQRGSDGRGKKPPPITQQQEATLIDSPPPDELMSPKMSSFQDSELSPELQSAIMTQPGQEVKGRETPVSSIEPPAVSNPTRASDNPDPPPDTTAASRRDTEPGSASAPPTDTGDGEFSEGEKPSRPHTLPRYNFSEGECDDKEGGEEAEVVLSPLPAPVVRGDGVKYATHRVSRSHSQRRASDLGVSVETVVVEKSSVGSVRSIAAMLEMSSIGGGPKGMALQRNFLQ</sequence>
<feature type="compositionally biased region" description="Acidic residues" evidence="4">
    <location>
        <begin position="705"/>
        <end position="715"/>
    </location>
</feature>
<feature type="repeat" description="ANK" evidence="3">
    <location>
        <begin position="169"/>
        <end position="201"/>
    </location>
</feature>
<dbReference type="SUPFAM" id="SSF50044">
    <property type="entry name" value="SH3-domain"/>
    <property type="match status" value="1"/>
</dbReference>
<feature type="compositionally biased region" description="Polar residues" evidence="4">
    <location>
        <begin position="428"/>
        <end position="446"/>
    </location>
</feature>
<feature type="domain" description="SAM" evidence="5">
    <location>
        <begin position="505"/>
        <end position="569"/>
    </location>
</feature>
<dbReference type="InterPro" id="IPR002110">
    <property type="entry name" value="Ankyrin_rpt"/>
</dbReference>
<evidence type="ECO:0000313" key="7">
    <source>
        <dbReference type="Proteomes" id="UP001219934"/>
    </source>
</evidence>
<dbReference type="SUPFAM" id="SSF47769">
    <property type="entry name" value="SAM/Pointed domain"/>
    <property type="match status" value="2"/>
</dbReference>
<dbReference type="Pfam" id="PF00536">
    <property type="entry name" value="SAM_1"/>
    <property type="match status" value="1"/>
</dbReference>
<dbReference type="PROSITE" id="PS50297">
    <property type="entry name" value="ANK_REP_REGION"/>
    <property type="match status" value="6"/>
</dbReference>
<dbReference type="Gene3D" id="1.10.150.50">
    <property type="entry name" value="Transcription Factor, Ets-1"/>
    <property type="match status" value="2"/>
</dbReference>
<dbReference type="Gene3D" id="1.25.40.20">
    <property type="entry name" value="Ankyrin repeat-containing domain"/>
    <property type="match status" value="2"/>
</dbReference>
<feature type="repeat" description="ANK" evidence="3">
    <location>
        <begin position="128"/>
        <end position="152"/>
    </location>
</feature>
<dbReference type="FunFam" id="1.10.150.50:FF:000032">
    <property type="entry name" value="caskin-1 isoform X1"/>
    <property type="match status" value="1"/>
</dbReference>
<dbReference type="Proteomes" id="UP001219934">
    <property type="component" value="Unassembled WGS sequence"/>
</dbReference>
<dbReference type="SMART" id="SM00454">
    <property type="entry name" value="SAM"/>
    <property type="match status" value="1"/>
</dbReference>
<dbReference type="PROSITE" id="PS50088">
    <property type="entry name" value="ANK_REPEAT"/>
    <property type="match status" value="6"/>
</dbReference>
<dbReference type="SUPFAM" id="SSF48403">
    <property type="entry name" value="Ankyrin repeat"/>
    <property type="match status" value="1"/>
</dbReference>
<dbReference type="PRINTS" id="PR01415">
    <property type="entry name" value="ANKYRIN"/>
</dbReference>